<protein>
    <submittedName>
        <fullName evidence="2">Transposase</fullName>
    </submittedName>
</protein>
<name>A0ABU3VGV3_9RHOB</name>
<keyword evidence="3" id="KW-1185">Reference proteome</keyword>
<accession>A0ABU3VGV3</accession>
<dbReference type="Pfam" id="PF13546">
    <property type="entry name" value="DDE_5"/>
    <property type="match status" value="1"/>
</dbReference>
<evidence type="ECO:0000259" key="1">
    <source>
        <dbReference type="Pfam" id="PF13546"/>
    </source>
</evidence>
<dbReference type="EMBL" id="JASMWN010000014">
    <property type="protein sequence ID" value="MDU9005416.1"/>
    <property type="molecule type" value="Genomic_DNA"/>
</dbReference>
<evidence type="ECO:0000313" key="2">
    <source>
        <dbReference type="EMBL" id="MDU9005416.1"/>
    </source>
</evidence>
<feature type="domain" description="Transposase IS701-like DDE" evidence="1">
    <location>
        <begin position="36"/>
        <end position="284"/>
    </location>
</feature>
<reference evidence="3" key="1">
    <citation type="submission" date="2023-05" db="EMBL/GenBank/DDBJ databases">
        <title>Sedimentitalea sp. nov. JM2-8.</title>
        <authorList>
            <person name="Huang J."/>
        </authorList>
    </citation>
    <scope>NUCLEOTIDE SEQUENCE [LARGE SCALE GENOMIC DNA]</scope>
    <source>
        <strain evidence="3">KHS03</strain>
    </source>
</reference>
<organism evidence="2 3">
    <name type="scientific">Sedimentitalea todarodis</name>
    <dbReference type="NCBI Taxonomy" id="1631240"/>
    <lineage>
        <taxon>Bacteria</taxon>
        <taxon>Pseudomonadati</taxon>
        <taxon>Pseudomonadota</taxon>
        <taxon>Alphaproteobacteria</taxon>
        <taxon>Rhodobacterales</taxon>
        <taxon>Paracoccaceae</taxon>
        <taxon>Sedimentitalea</taxon>
    </lineage>
</organism>
<dbReference type="RefSeq" id="WP_316778739.1">
    <property type="nucleotide sequence ID" value="NZ_JASMWN010000014.1"/>
</dbReference>
<evidence type="ECO:0000313" key="3">
    <source>
        <dbReference type="Proteomes" id="UP001255416"/>
    </source>
</evidence>
<sequence>MPHYSSSPPPTGDPVPRILRDWLHAFRSGFTAPSWEHVLVLVMGAVLASGKRTVSACLRMTGRAGAQSFSSYHQILNRARWSSHAMARRLLAMVVGRLVPDGPVVIGMDDTIERRWGRKITARGIYRDPVRSSHGHFVKASGLRWLSFMVLTPVPWAGVVKALPVLTLLAPSERSNRQHGRRHKLLTDWARQGALQLCRWLPDRDIVFVGDSSFAVHELAHAITARATLISRLRLDANLFAPPPERHARSIGRPAQKGAPLPKLKTLLSNPATPWHRITVSSWYGRKQGKTLEIASDTALWYRRPGTPPTPIRWVLVRDPEGKRDPQAFFSTDTARAPADIIALFVRRWQVEVTFAETRAHLGVETQRQWSDKAIARTTPALLGLYSLISLWACDLLSTASTPYAAAWYRKTNLTFTDAIASVRLALWVGDVFQHSPPNREPQKTPPDRLIRMAEALCFAA</sequence>
<dbReference type="SUPFAM" id="SSF53098">
    <property type="entry name" value="Ribonuclease H-like"/>
    <property type="match status" value="1"/>
</dbReference>
<comment type="caution">
    <text evidence="2">The sequence shown here is derived from an EMBL/GenBank/DDBJ whole genome shotgun (WGS) entry which is preliminary data.</text>
</comment>
<dbReference type="Proteomes" id="UP001255416">
    <property type="component" value="Unassembled WGS sequence"/>
</dbReference>
<dbReference type="InterPro" id="IPR012337">
    <property type="entry name" value="RNaseH-like_sf"/>
</dbReference>
<dbReference type="InterPro" id="IPR038721">
    <property type="entry name" value="IS701-like_DDE_dom"/>
</dbReference>
<proteinExistence type="predicted"/>
<gene>
    <name evidence="2" type="ORF">QO231_16360</name>
</gene>